<proteinExistence type="predicted"/>
<sequence length="426" mass="46219">MVTGPILPYLLLPSLPPRPLKAHRPRDLARHGALLAADGREVSKIRLDVRGEIRLRRSRSVGNNLARGPPVREVNVDGQRLGDGVRAGSSVDSVELIIGGEGAHRLGLAGLEPNKLPMRIDRLRRDRAPRGLRRPAVPVAVDEDRIADLGRRGEVVERELPLLDDDDVVVVGVRVAIDAGETFQVVEVEGGLVGLEDEVDLALVVLGVHVVGVDFFGGVPELGDGEGAHSTRKADECMAGGGAMDERSGCYLAGSVDDEAYRRRLRAAFMGHTKTSSALRVCFISIFQQIVPSRFPPRRACLASLNLQLTDRRSGGPATSTSAGSDPWRPVRKRLRELLLSPLSNLYRGREEGKIVVLRLASRDQACPWPKQARIMHESQSPFAPRPSRFPFSSGQQMSKTEADQQSSPTAQPHLVPFPLPGTGGI</sequence>
<feature type="compositionally biased region" description="Polar residues" evidence="1">
    <location>
        <begin position="395"/>
        <end position="411"/>
    </location>
</feature>
<gene>
    <name evidence="2" type="ORF">BDK51DRAFT_52980</name>
</gene>
<evidence type="ECO:0000256" key="1">
    <source>
        <dbReference type="SAM" id="MobiDB-lite"/>
    </source>
</evidence>
<reference evidence="3" key="1">
    <citation type="journal article" date="2018" name="Nat. Microbiol.">
        <title>Leveraging single-cell genomics to expand the fungal tree of life.</title>
        <authorList>
            <person name="Ahrendt S.R."/>
            <person name="Quandt C.A."/>
            <person name="Ciobanu D."/>
            <person name="Clum A."/>
            <person name="Salamov A."/>
            <person name="Andreopoulos B."/>
            <person name="Cheng J.F."/>
            <person name="Woyke T."/>
            <person name="Pelin A."/>
            <person name="Henrissat B."/>
            <person name="Reynolds N.K."/>
            <person name="Benny G.L."/>
            <person name="Smith M.E."/>
            <person name="James T.Y."/>
            <person name="Grigoriev I.V."/>
        </authorList>
    </citation>
    <scope>NUCLEOTIDE SEQUENCE [LARGE SCALE GENOMIC DNA]</scope>
</reference>
<feature type="compositionally biased region" description="Low complexity" evidence="1">
    <location>
        <begin position="381"/>
        <end position="394"/>
    </location>
</feature>
<accession>A0A4P9VZT2</accession>
<name>A0A4P9VZT2_9FUNG</name>
<evidence type="ECO:0000313" key="2">
    <source>
        <dbReference type="EMBL" id="RKO84313.1"/>
    </source>
</evidence>
<organism evidence="2 3">
    <name type="scientific">Blyttiomyces helicus</name>
    <dbReference type="NCBI Taxonomy" id="388810"/>
    <lineage>
        <taxon>Eukaryota</taxon>
        <taxon>Fungi</taxon>
        <taxon>Fungi incertae sedis</taxon>
        <taxon>Chytridiomycota</taxon>
        <taxon>Chytridiomycota incertae sedis</taxon>
        <taxon>Chytridiomycetes</taxon>
        <taxon>Chytridiomycetes incertae sedis</taxon>
        <taxon>Blyttiomyces</taxon>
    </lineage>
</organism>
<dbReference type="EMBL" id="ML000253">
    <property type="protein sequence ID" value="RKO84313.1"/>
    <property type="molecule type" value="Genomic_DNA"/>
</dbReference>
<keyword evidence="3" id="KW-1185">Reference proteome</keyword>
<feature type="region of interest" description="Disordered" evidence="1">
    <location>
        <begin position="378"/>
        <end position="426"/>
    </location>
</feature>
<evidence type="ECO:0000313" key="3">
    <source>
        <dbReference type="Proteomes" id="UP000269721"/>
    </source>
</evidence>
<dbReference type="Proteomes" id="UP000269721">
    <property type="component" value="Unassembled WGS sequence"/>
</dbReference>
<protein>
    <submittedName>
        <fullName evidence="2">Uncharacterized protein</fullName>
    </submittedName>
</protein>
<dbReference type="AlphaFoldDB" id="A0A4P9VZT2"/>